<dbReference type="PROSITE" id="PS50930">
    <property type="entry name" value="HTH_LYTTR"/>
    <property type="match status" value="1"/>
</dbReference>
<dbReference type="STRING" id="1605367.AFM12_14745"/>
<dbReference type="InterPro" id="IPR007492">
    <property type="entry name" value="LytTR_DNA-bd_dom"/>
</dbReference>
<reference evidence="2 3" key="1">
    <citation type="submission" date="2015-07" db="EMBL/GenBank/DDBJ databases">
        <title>The draft genome sequence of Leadbetterella sp. JN14-9.</title>
        <authorList>
            <person name="Liu Y."/>
            <person name="Du J."/>
            <person name="Shao Z."/>
        </authorList>
    </citation>
    <scope>NUCLEOTIDE SEQUENCE [LARGE SCALE GENOMIC DNA]</scope>
    <source>
        <strain evidence="2 3">JN14-9</strain>
    </source>
</reference>
<keyword evidence="3" id="KW-1185">Reference proteome</keyword>
<proteinExistence type="predicted"/>
<dbReference type="Gene3D" id="2.40.50.1020">
    <property type="entry name" value="LytTr DNA-binding domain"/>
    <property type="match status" value="1"/>
</dbReference>
<gene>
    <name evidence="2" type="ORF">AFM12_14745</name>
</gene>
<accession>A0A0P7C0B1</accession>
<evidence type="ECO:0000313" key="2">
    <source>
        <dbReference type="EMBL" id="KPM47408.1"/>
    </source>
</evidence>
<evidence type="ECO:0000313" key="3">
    <source>
        <dbReference type="Proteomes" id="UP000050454"/>
    </source>
</evidence>
<dbReference type="AlphaFoldDB" id="A0A0P7C0B1"/>
<comment type="caution">
    <text evidence="2">The sequence shown here is derived from an EMBL/GenBank/DDBJ whole genome shotgun (WGS) entry which is preliminary data.</text>
</comment>
<evidence type="ECO:0000259" key="1">
    <source>
        <dbReference type="PROSITE" id="PS50930"/>
    </source>
</evidence>
<dbReference type="SMART" id="SM00850">
    <property type="entry name" value="LytTR"/>
    <property type="match status" value="1"/>
</dbReference>
<feature type="domain" description="HTH LytTR-type" evidence="1">
    <location>
        <begin position="17"/>
        <end position="70"/>
    </location>
</feature>
<name>A0A0P7C0B1_9BACT</name>
<dbReference type="Pfam" id="PF04397">
    <property type="entry name" value="LytTR"/>
    <property type="match status" value="1"/>
</dbReference>
<protein>
    <recommendedName>
        <fullName evidence="1">HTH LytTR-type domain-containing protein</fullName>
    </recommendedName>
</protein>
<dbReference type="GO" id="GO:0003677">
    <property type="term" value="F:DNA binding"/>
    <property type="evidence" value="ECO:0007669"/>
    <property type="project" value="InterPro"/>
</dbReference>
<organism evidence="2 3">
    <name type="scientific">Jiulongibacter sediminis</name>
    <dbReference type="NCBI Taxonomy" id="1605367"/>
    <lineage>
        <taxon>Bacteria</taxon>
        <taxon>Pseudomonadati</taxon>
        <taxon>Bacteroidota</taxon>
        <taxon>Cytophagia</taxon>
        <taxon>Cytophagales</taxon>
        <taxon>Leadbetterellaceae</taxon>
        <taxon>Jiulongibacter</taxon>
    </lineage>
</organism>
<sequence>MNSKKIIHLGGRLHRSYEEISFLKADVNYTRIHFKSGETELVATNLGQIEKRLPEGLFYRVNRSTIINLDMKDLQIAADSIRKNKKPLFKISKRRKQGLLEVLNL</sequence>
<dbReference type="EMBL" id="LGTQ01000011">
    <property type="protein sequence ID" value="KPM47408.1"/>
    <property type="molecule type" value="Genomic_DNA"/>
</dbReference>
<dbReference type="OrthoDB" id="1116942at2"/>
<dbReference type="Proteomes" id="UP000050454">
    <property type="component" value="Unassembled WGS sequence"/>
</dbReference>
<dbReference type="RefSeq" id="WP_055149597.1">
    <property type="nucleotide sequence ID" value="NZ_CAKZPM010000009.1"/>
</dbReference>